<dbReference type="Pfam" id="PF01909">
    <property type="entry name" value="NTP_transf_2"/>
    <property type="match status" value="1"/>
</dbReference>
<organism evidence="2 3">
    <name type="scientific">Mojavia pulchra JT2-VF2</name>
    <dbReference type="NCBI Taxonomy" id="287848"/>
    <lineage>
        <taxon>Bacteria</taxon>
        <taxon>Bacillati</taxon>
        <taxon>Cyanobacteriota</taxon>
        <taxon>Cyanophyceae</taxon>
        <taxon>Nostocales</taxon>
        <taxon>Nostocaceae</taxon>
    </lineage>
</organism>
<accession>A0A951PU83</accession>
<evidence type="ECO:0000259" key="1">
    <source>
        <dbReference type="Pfam" id="PF01909"/>
    </source>
</evidence>
<proteinExistence type="predicted"/>
<reference evidence="2" key="1">
    <citation type="submission" date="2021-05" db="EMBL/GenBank/DDBJ databases">
        <authorList>
            <person name="Pietrasiak N."/>
            <person name="Ward R."/>
            <person name="Stajich J.E."/>
            <person name="Kurbessoian T."/>
        </authorList>
    </citation>
    <scope>NUCLEOTIDE SEQUENCE</scope>
    <source>
        <strain evidence="2">JT2-VF2</strain>
    </source>
</reference>
<dbReference type="Proteomes" id="UP000715781">
    <property type="component" value="Unassembled WGS sequence"/>
</dbReference>
<feature type="domain" description="Polymerase nucleotidyl transferase" evidence="1">
    <location>
        <begin position="3"/>
        <end position="67"/>
    </location>
</feature>
<name>A0A951PU83_9NOST</name>
<dbReference type="SUPFAM" id="SSF81301">
    <property type="entry name" value="Nucleotidyltransferase"/>
    <property type="match status" value="1"/>
</dbReference>
<dbReference type="InterPro" id="IPR043519">
    <property type="entry name" value="NT_sf"/>
</dbReference>
<evidence type="ECO:0000313" key="3">
    <source>
        <dbReference type="Proteomes" id="UP000715781"/>
    </source>
</evidence>
<dbReference type="EMBL" id="JAHHHN010000001">
    <property type="protein sequence ID" value="MBW4559553.1"/>
    <property type="molecule type" value="Genomic_DNA"/>
</dbReference>
<dbReference type="GO" id="GO:0016779">
    <property type="term" value="F:nucleotidyltransferase activity"/>
    <property type="evidence" value="ECO:0007669"/>
    <property type="project" value="InterPro"/>
</dbReference>
<protein>
    <submittedName>
        <fullName evidence="2">Nucleotidyltransferase domain-containing protein</fullName>
    </submittedName>
</protein>
<comment type="caution">
    <text evidence="2">The sequence shown here is derived from an EMBL/GenBank/DDBJ whole genome shotgun (WGS) entry which is preliminary data.</text>
</comment>
<dbReference type="InterPro" id="IPR002934">
    <property type="entry name" value="Polymerase_NTP_transf_dom"/>
</dbReference>
<evidence type="ECO:0000313" key="2">
    <source>
        <dbReference type="EMBL" id="MBW4559553.1"/>
    </source>
</evidence>
<dbReference type="AlphaFoldDB" id="A0A951PU83"/>
<gene>
    <name evidence="2" type="ORF">KME32_00080</name>
</gene>
<reference evidence="2" key="2">
    <citation type="journal article" date="2022" name="Microbiol. Resour. Announc.">
        <title>Metagenome Sequencing to Explore Phylogenomics of Terrestrial Cyanobacteria.</title>
        <authorList>
            <person name="Ward R.D."/>
            <person name="Stajich J.E."/>
            <person name="Johansen J.R."/>
            <person name="Huntemann M."/>
            <person name="Clum A."/>
            <person name="Foster B."/>
            <person name="Foster B."/>
            <person name="Roux S."/>
            <person name="Palaniappan K."/>
            <person name="Varghese N."/>
            <person name="Mukherjee S."/>
            <person name="Reddy T.B.K."/>
            <person name="Daum C."/>
            <person name="Copeland A."/>
            <person name="Chen I.A."/>
            <person name="Ivanova N.N."/>
            <person name="Kyrpides N.C."/>
            <person name="Shapiro N."/>
            <person name="Eloe-Fadrosh E.A."/>
            <person name="Pietrasiak N."/>
        </authorList>
    </citation>
    <scope>NUCLEOTIDE SEQUENCE</scope>
    <source>
        <strain evidence="2">JT2-VF2</strain>
    </source>
</reference>
<dbReference type="Gene3D" id="3.30.460.10">
    <property type="entry name" value="Beta Polymerase, domain 2"/>
    <property type="match status" value="1"/>
</dbReference>
<sequence>MHIYAFGSICRGDISLGSDIDLLAIVESYESRIDPDKFSIYSYKRIQEIWQEGNPFAWHLSLESRLLFSSDKLDYLKVLESPEKYKNCVQDCEKFFLLFREAHASIITGSNSRVFDLSTVFLSIRNIATCFSLGVMEQPDFSRNSALCLGVNSIPIALDSYYVLERARILCTRGYGKTITDDEIVTTIRRLNEVHEWMHKLVEKAKKYE</sequence>